<evidence type="ECO:0000313" key="3">
    <source>
        <dbReference type="Proteomes" id="UP001198701"/>
    </source>
</evidence>
<evidence type="ECO:0008006" key="4">
    <source>
        <dbReference type="Google" id="ProtNLM"/>
    </source>
</evidence>
<dbReference type="RefSeq" id="WP_229434310.1">
    <property type="nucleotide sequence ID" value="NZ_JAJHPV010000021.1"/>
</dbReference>
<evidence type="ECO:0000256" key="1">
    <source>
        <dbReference type="SAM" id="SignalP"/>
    </source>
</evidence>
<dbReference type="EMBL" id="JAJHPV010000021">
    <property type="protein sequence ID" value="MCC6073202.1"/>
    <property type="molecule type" value="Genomic_DNA"/>
</dbReference>
<gene>
    <name evidence="2" type="ORF">LMJ30_19915</name>
</gene>
<accession>A0ABS8IX61</accession>
<feature type="signal peptide" evidence="1">
    <location>
        <begin position="1"/>
        <end position="24"/>
    </location>
</feature>
<sequence length="353" mass="36372">MSLLPSLSPLALAVLIALPPAASAHSPRYTVTQVGVAGSEATDINSSGAVVGNFQFGATVTHGFVNIAGVITDLGTLGGPDSYASAINDSNVIVGTSINTDGYRRAFRYAAGTMVDLGTLGGNNSAAGDINNRGDIAGWADLGPDAALEARAFLLRPGVSMQDLGRIEVPDAEGSSSAMGLNEHRQVVGGSVVGPYSPPESAYHAFLYKCEEMIDLGTLGGQYSVALAINERGQVAGESSTPELRANRAFLYYRGVMKNLGTLPGGEFSSANDINDHGHVVGHSSGPATGESDTGWQKAFIYHAGKMRDLNKMINPASGWVLVSAGGINNSGQIAATGCKGLTCYAVRLDPLP</sequence>
<organism evidence="2 3">
    <name type="scientific">Massilia agrisoli</name>
    <dbReference type="NCBI Taxonomy" id="2892444"/>
    <lineage>
        <taxon>Bacteria</taxon>
        <taxon>Pseudomonadati</taxon>
        <taxon>Pseudomonadota</taxon>
        <taxon>Betaproteobacteria</taxon>
        <taxon>Burkholderiales</taxon>
        <taxon>Oxalobacteraceae</taxon>
        <taxon>Telluria group</taxon>
        <taxon>Massilia</taxon>
    </lineage>
</organism>
<dbReference type="InterPro" id="IPR014262">
    <property type="entry name" value="HAF_rpt"/>
</dbReference>
<feature type="chain" id="PRO_5045797423" description="HAF family extracellular repeat protein" evidence="1">
    <location>
        <begin position="25"/>
        <end position="353"/>
    </location>
</feature>
<dbReference type="NCBIfam" id="TIGR02913">
    <property type="entry name" value="HAF_rpt"/>
    <property type="match status" value="5"/>
</dbReference>
<dbReference type="Proteomes" id="UP001198701">
    <property type="component" value="Unassembled WGS sequence"/>
</dbReference>
<comment type="caution">
    <text evidence="2">The sequence shown here is derived from an EMBL/GenBank/DDBJ whole genome shotgun (WGS) entry which is preliminary data.</text>
</comment>
<evidence type="ECO:0000313" key="2">
    <source>
        <dbReference type="EMBL" id="MCC6073202.1"/>
    </source>
</evidence>
<protein>
    <recommendedName>
        <fullName evidence="4">HAF family extracellular repeat protein</fullName>
    </recommendedName>
</protein>
<reference evidence="2 3" key="1">
    <citation type="submission" date="2021-11" db="EMBL/GenBank/DDBJ databases">
        <authorList>
            <person name="Huq M.A."/>
        </authorList>
    </citation>
    <scope>NUCLEOTIDE SEQUENCE [LARGE SCALE GENOMIC DNA]</scope>
    <source>
        <strain evidence="2 3">MAHUQ-52</strain>
    </source>
</reference>
<keyword evidence="3" id="KW-1185">Reference proteome</keyword>
<name>A0ABS8IX61_9BURK</name>
<keyword evidence="1" id="KW-0732">Signal</keyword>
<proteinExistence type="predicted"/>